<evidence type="ECO:0000313" key="1">
    <source>
        <dbReference type="EMBL" id="QNR24548.1"/>
    </source>
</evidence>
<dbReference type="KEGG" id="chyd:H4K34_01525"/>
<gene>
    <name evidence="1" type="ORF">H4K34_01525</name>
</gene>
<proteinExistence type="predicted"/>
<dbReference type="AlphaFoldDB" id="A0A7H0VFQ0"/>
<keyword evidence="2" id="KW-1185">Reference proteome</keyword>
<evidence type="ECO:0000313" key="2">
    <source>
        <dbReference type="Proteomes" id="UP000516305"/>
    </source>
</evidence>
<organism evidence="1 2">
    <name type="scientific">Croceimicrobium hydrocarbonivorans</name>
    <dbReference type="NCBI Taxonomy" id="2761580"/>
    <lineage>
        <taxon>Bacteria</taxon>
        <taxon>Pseudomonadati</taxon>
        <taxon>Bacteroidota</taxon>
        <taxon>Flavobacteriia</taxon>
        <taxon>Flavobacteriales</taxon>
        <taxon>Owenweeksiaceae</taxon>
        <taxon>Croceimicrobium</taxon>
    </lineage>
</organism>
<dbReference type="RefSeq" id="WP_210759074.1">
    <property type="nucleotide sequence ID" value="NZ_CP060139.1"/>
</dbReference>
<reference evidence="1 2" key="1">
    <citation type="submission" date="2020-08" db="EMBL/GenBank/DDBJ databases">
        <title>Croceimicrobium hydrocarbonivorans gen. nov., sp. nov., a novel marine bacterium isolated from a bacterial consortium that degrades polyethylene terephthalate.</title>
        <authorList>
            <person name="Liu R."/>
        </authorList>
    </citation>
    <scope>NUCLEOTIDE SEQUENCE [LARGE SCALE GENOMIC DNA]</scope>
    <source>
        <strain evidence="1 2">A20-9</strain>
    </source>
</reference>
<dbReference type="EMBL" id="CP060139">
    <property type="protein sequence ID" value="QNR24548.1"/>
    <property type="molecule type" value="Genomic_DNA"/>
</dbReference>
<accession>A0A7H0VFQ0</accession>
<dbReference type="Proteomes" id="UP000516305">
    <property type="component" value="Chromosome"/>
</dbReference>
<dbReference type="Pfam" id="PF25857">
    <property type="entry name" value="DUF7957"/>
    <property type="match status" value="1"/>
</dbReference>
<sequence length="107" mass="12667">MNFRDNILEIDGQEIEMEFPIRRAKRINDLAVVIFDLTDKVPRSSQYQNCRAFDLKANHVWTAEHPTNGNTDYYIDFMEKNKLWNFAGFVCEIDFRNGKLIDAQFTK</sequence>
<dbReference type="InterPro" id="IPR058263">
    <property type="entry name" value="DUF7957"/>
</dbReference>
<name>A0A7H0VFQ0_9FLAO</name>
<protein>
    <submittedName>
        <fullName evidence="1">Uncharacterized protein</fullName>
    </submittedName>
</protein>